<feature type="chain" id="PRO_5047280545" evidence="2">
    <location>
        <begin position="20"/>
        <end position="317"/>
    </location>
</feature>
<keyword evidence="2" id="KW-0732">Signal</keyword>
<protein>
    <submittedName>
        <fullName evidence="4">Uncharacterized protein LOC101863034</fullName>
    </submittedName>
</protein>
<name>A0ABM1VVU9_APLCA</name>
<evidence type="ECO:0000313" key="4">
    <source>
        <dbReference type="RefSeq" id="XP_035826541.1"/>
    </source>
</evidence>
<feature type="signal peptide" evidence="2">
    <location>
        <begin position="1"/>
        <end position="19"/>
    </location>
</feature>
<sequence length="317" mass="34654">MLSLLVSVALALGLAHGSAIRSDSGYGGASSGYGYSNRNYYGEISDARNRIVVLGANDVLINTRLDGVKVKIDLVTDFRQQFVNNIFDNIRQAVADNDALIDSITAELKALMVLVDEVDALGVQVNNLLDDLKDIRNVRVDTDSDLSRLEDADTVQNQQIADLEQQIDVQDERIVDASQRVTANEVLAREVYANLVNVVDIVNQEKSETFTVEVTPENSSVTIPFASAFSVVPSISYGIVDLDVSEVPSKTPAYGQSYEPTYPSDEVLSGQVNVVSNENSFTVTLEDSSDQWVFNSITVRVTAYVIDNSQLSYQGDH</sequence>
<dbReference type="Proteomes" id="UP000694888">
    <property type="component" value="Unplaced"/>
</dbReference>
<proteinExistence type="predicted"/>
<dbReference type="GeneID" id="101863034"/>
<reference evidence="4" key="1">
    <citation type="submission" date="2025-08" db="UniProtKB">
        <authorList>
            <consortium name="RefSeq"/>
        </authorList>
    </citation>
    <scope>IDENTIFICATION</scope>
</reference>
<gene>
    <name evidence="4" type="primary">LOC101863034</name>
</gene>
<organism evidence="3 4">
    <name type="scientific">Aplysia californica</name>
    <name type="common">California sea hare</name>
    <dbReference type="NCBI Taxonomy" id="6500"/>
    <lineage>
        <taxon>Eukaryota</taxon>
        <taxon>Metazoa</taxon>
        <taxon>Spiralia</taxon>
        <taxon>Lophotrochozoa</taxon>
        <taxon>Mollusca</taxon>
        <taxon>Gastropoda</taxon>
        <taxon>Heterobranchia</taxon>
        <taxon>Euthyneura</taxon>
        <taxon>Tectipleura</taxon>
        <taxon>Aplysiida</taxon>
        <taxon>Aplysioidea</taxon>
        <taxon>Aplysiidae</taxon>
        <taxon>Aplysia</taxon>
    </lineage>
</organism>
<feature type="coiled-coil region" evidence="1">
    <location>
        <begin position="146"/>
        <end position="180"/>
    </location>
</feature>
<evidence type="ECO:0000256" key="2">
    <source>
        <dbReference type="SAM" id="SignalP"/>
    </source>
</evidence>
<keyword evidence="3" id="KW-1185">Reference proteome</keyword>
<dbReference type="RefSeq" id="XP_035826541.1">
    <property type="nucleotide sequence ID" value="XM_035970648.1"/>
</dbReference>
<evidence type="ECO:0000313" key="3">
    <source>
        <dbReference type="Proteomes" id="UP000694888"/>
    </source>
</evidence>
<accession>A0ABM1VVU9</accession>
<keyword evidence="1" id="KW-0175">Coiled coil</keyword>
<evidence type="ECO:0000256" key="1">
    <source>
        <dbReference type="SAM" id="Coils"/>
    </source>
</evidence>